<dbReference type="Proteomes" id="UP000275777">
    <property type="component" value="Chromosome"/>
</dbReference>
<dbReference type="Gene3D" id="2.60.40.420">
    <property type="entry name" value="Cupredoxins - blue copper proteins"/>
    <property type="match status" value="1"/>
</dbReference>
<sequence>MKRRGLPRCFSFGTLLTMTVLRLMAAALLAGLLSSPAFAEDMPVFKLQMKDGQLIPARLVVPAGKKFKIEVMNIGKTPAEFESTPLRKEKVLGPGAESFLVFQPLSPGEYKFFDEFHMKTGQGVIVAK</sequence>
<dbReference type="AlphaFoldDB" id="A0A3S4I3Z8"/>
<organism evidence="4 5">
    <name type="scientific">Chromobacterium violaceum</name>
    <dbReference type="NCBI Taxonomy" id="536"/>
    <lineage>
        <taxon>Bacteria</taxon>
        <taxon>Pseudomonadati</taxon>
        <taxon>Pseudomonadota</taxon>
        <taxon>Betaproteobacteria</taxon>
        <taxon>Neisseriales</taxon>
        <taxon>Chromobacteriaceae</taxon>
        <taxon>Chromobacterium</taxon>
    </lineage>
</organism>
<feature type="domain" description="EfeO-type cupredoxin-like" evidence="3">
    <location>
        <begin position="24"/>
        <end position="127"/>
    </location>
</feature>
<dbReference type="GO" id="GO:0009279">
    <property type="term" value="C:cell outer membrane"/>
    <property type="evidence" value="ECO:0007669"/>
    <property type="project" value="UniProtKB-SubCell"/>
</dbReference>
<keyword evidence="2" id="KW-0732">Signal</keyword>
<evidence type="ECO:0000259" key="3">
    <source>
        <dbReference type="Pfam" id="PF13473"/>
    </source>
</evidence>
<name>A0A3S4I3Z8_CHRVL</name>
<evidence type="ECO:0000313" key="4">
    <source>
        <dbReference type="EMBL" id="VEB40700.1"/>
    </source>
</evidence>
<dbReference type="EMBL" id="LR134182">
    <property type="protein sequence ID" value="VEB40700.1"/>
    <property type="molecule type" value="Genomic_DNA"/>
</dbReference>
<accession>A0A3S4I3Z8</accession>
<evidence type="ECO:0000256" key="1">
    <source>
        <dbReference type="ARBA" id="ARBA00004459"/>
    </source>
</evidence>
<feature type="signal peptide" evidence="2">
    <location>
        <begin position="1"/>
        <end position="39"/>
    </location>
</feature>
<dbReference type="SUPFAM" id="SSF49503">
    <property type="entry name" value="Cupredoxins"/>
    <property type="match status" value="1"/>
</dbReference>
<dbReference type="InterPro" id="IPR008972">
    <property type="entry name" value="Cupredoxin"/>
</dbReference>
<protein>
    <recommendedName>
        <fullName evidence="3">EfeO-type cupredoxin-like domain-containing protein</fullName>
    </recommendedName>
</protein>
<proteinExistence type="predicted"/>
<evidence type="ECO:0000313" key="5">
    <source>
        <dbReference type="Proteomes" id="UP000275777"/>
    </source>
</evidence>
<feature type="chain" id="PRO_5018562662" description="EfeO-type cupredoxin-like domain-containing protein" evidence="2">
    <location>
        <begin position="40"/>
        <end position="128"/>
    </location>
</feature>
<evidence type="ECO:0000256" key="2">
    <source>
        <dbReference type="SAM" id="SignalP"/>
    </source>
</evidence>
<comment type="subcellular location">
    <subcellularLocation>
        <location evidence="1">Cell outer membrane</location>
        <topology evidence="1">Lipid-anchor</topology>
    </subcellularLocation>
</comment>
<reference evidence="4 5" key="1">
    <citation type="submission" date="2018-12" db="EMBL/GenBank/DDBJ databases">
        <authorList>
            <consortium name="Pathogen Informatics"/>
        </authorList>
    </citation>
    <scope>NUCLEOTIDE SEQUENCE [LARGE SCALE GENOMIC DNA]</scope>
    <source>
        <strain evidence="4 5">NCTC9695</strain>
    </source>
</reference>
<dbReference type="Pfam" id="PF13473">
    <property type="entry name" value="Cupredoxin_1"/>
    <property type="match status" value="1"/>
</dbReference>
<dbReference type="InterPro" id="IPR028096">
    <property type="entry name" value="EfeO_Cupredoxin"/>
</dbReference>
<gene>
    <name evidence="4" type="ORF">NCTC9695_01102</name>
</gene>